<dbReference type="SUPFAM" id="SSF75011">
    <property type="entry name" value="3-carboxy-cis,cis-mucoante lactonizing enzyme"/>
    <property type="match status" value="1"/>
</dbReference>
<sequence>MYLPTSRMIKKYLFLFLVWLVSFRAFSDPKIVFRNNCITQCANCEKGVNPDMATVFELTEHFPTGTTFSWDFGEPAAPGDKKSSATGVHQYCMPGTYTVKVTIQSPVANTPPVILTEKVIIGKLPYIYLGKDTSEVKKTICLGQELVLNAFQKVGRPSYPIEVLWYPKGQTTDTIKVRESGCYSVKITEPQSGCSAEAKMQIDICGERDPNQVLLKAPPAWYFGSSAGVKFENPDNPTPTTGRINVPNGVAVMTDQTNSIIYYTDGQKVFDRNNNPITYTKDPAALINGDISNSQGVTTMPKTSCKGCQSEYYIFTLKKNAANENQIYYSIVDMKLNKGKGGLSVINQLLSPVPSTERLVASQGGSGFYWLISQDANSNTIRTFKVSDAGISAPTITSPSGSTSLTSSAGYTKISTDWSKMAVVIPGPPTNKLDLFDYDASSNGKPTYLTTLDLGASPPTIYGVEYSQDKKVLYVSMQGDGKTINSQILQFNISKNNADTILASKRVLLDTLAKIGALQIDPVYNTIIFVAIEGSSTLGKITQTNDLISNADSLKRAKYEPNAVTFPTNVTSQLGLPPSIPSPPNPSSPPTIKQSCEGTTFSYKVDKKLCDPMNNDKIVWKIYKTTLSPFPTNTGLTVPLNPEGTLYYSYEGDVMKHKFKDAGKYVITAAISNVCVKDFLLDAQEFDIQIMEPLSLKEEYNSICKDNAQVKLDKLPPQKTLTFEWNSKDKTPEIVVPKPGGAYEVVVTDTATGCSVTKKTQVNFLTNEYFFPKKDYFICMDEVTPQAILQIAGNSRDFTFAWSPNSAIVSALNLNYAKINRNGTYQVEIKDADGCITSSTYEVPDKCEPLVFAPSIFTPNGDGKNDTFNPIPKNPARTQIVNVQIFNRWGEMLFSKQSSNSAELSWDGKFNGQLVPPDTYAWVIQYQSTPENFPEKGVMTLRGAVVVAY</sequence>
<dbReference type="SUPFAM" id="SSF49299">
    <property type="entry name" value="PKD domain"/>
    <property type="match status" value="1"/>
</dbReference>
<reference evidence="3" key="1">
    <citation type="submission" date="2018-05" db="EMBL/GenBank/DDBJ databases">
        <title>Pseudarcicella sp. HME7025 Genome sequencing and assembly.</title>
        <authorList>
            <person name="Kim H."/>
            <person name="Kang H."/>
            <person name="Joh K."/>
        </authorList>
    </citation>
    <scope>NUCLEOTIDE SEQUENCE [LARGE SCALE GENOMIC DNA]</scope>
    <source>
        <strain evidence="3">HME7025</strain>
    </source>
</reference>
<organism evidence="2 3">
    <name type="scientific">Aquirufa nivalisilvae</name>
    <dbReference type="NCBI Taxonomy" id="2516557"/>
    <lineage>
        <taxon>Bacteria</taxon>
        <taxon>Pseudomonadati</taxon>
        <taxon>Bacteroidota</taxon>
        <taxon>Cytophagia</taxon>
        <taxon>Cytophagales</taxon>
        <taxon>Flectobacillaceae</taxon>
        <taxon>Aquirufa</taxon>
    </lineage>
</organism>
<dbReference type="Pfam" id="PF13585">
    <property type="entry name" value="CHU_C"/>
    <property type="match status" value="1"/>
</dbReference>
<dbReference type="CDD" id="cd00146">
    <property type="entry name" value="PKD"/>
    <property type="match status" value="1"/>
</dbReference>
<dbReference type="NCBIfam" id="TIGR04131">
    <property type="entry name" value="Bac_Flav_CTERM"/>
    <property type="match status" value="1"/>
</dbReference>
<dbReference type="Proteomes" id="UP000245468">
    <property type="component" value="Chromosome"/>
</dbReference>
<dbReference type="OrthoDB" id="9765926at2"/>
<dbReference type="InterPro" id="IPR000601">
    <property type="entry name" value="PKD_dom"/>
</dbReference>
<keyword evidence="3" id="KW-1185">Reference proteome</keyword>
<accession>A0A2S2DX59</accession>
<evidence type="ECO:0000259" key="1">
    <source>
        <dbReference type="PROSITE" id="PS50093"/>
    </source>
</evidence>
<evidence type="ECO:0000313" key="3">
    <source>
        <dbReference type="Proteomes" id="UP000245468"/>
    </source>
</evidence>
<protein>
    <recommendedName>
        <fullName evidence="1">PKD domain-containing protein</fullName>
    </recommendedName>
</protein>
<dbReference type="EMBL" id="CP029346">
    <property type="protein sequence ID" value="AWL10004.1"/>
    <property type="molecule type" value="Genomic_DNA"/>
</dbReference>
<dbReference type="AlphaFoldDB" id="A0A2S2DX59"/>
<dbReference type="Gene3D" id="2.60.40.10">
    <property type="entry name" value="Immunoglobulins"/>
    <property type="match status" value="1"/>
</dbReference>
<dbReference type="PROSITE" id="PS50093">
    <property type="entry name" value="PKD"/>
    <property type="match status" value="1"/>
</dbReference>
<dbReference type="InterPro" id="IPR026341">
    <property type="entry name" value="T9SS_type_B"/>
</dbReference>
<dbReference type="InterPro" id="IPR013783">
    <property type="entry name" value="Ig-like_fold"/>
</dbReference>
<name>A0A2S2DX59_9BACT</name>
<feature type="domain" description="PKD" evidence="1">
    <location>
        <begin position="63"/>
        <end position="110"/>
    </location>
</feature>
<dbReference type="InterPro" id="IPR035986">
    <property type="entry name" value="PKD_dom_sf"/>
</dbReference>
<proteinExistence type="predicted"/>
<dbReference type="KEGG" id="psez:HME7025_02156"/>
<gene>
    <name evidence="2" type="ORF">HME7025_02156</name>
</gene>
<evidence type="ECO:0000313" key="2">
    <source>
        <dbReference type="EMBL" id="AWL10004.1"/>
    </source>
</evidence>